<sequence length="355" mass="38423">NGAALTAGTDFTAGNVPAGLTMVVTKISATSAKITFTGKANKHLNNGGQNDSVIDVTITFNKAAFVNAPNISRIAGKSKNDIEIQYLYYAPAFKFYNNAGDRFFFESDSDDGSIANPLFIQCDNSRFIPATKVNGDGDKIYTLGTHFTVANLPRGLTVELQEDDRTQIQIVLKGKATAHSKADDNNNFTITLLPAILQGSPDLSQSPTRNLTIPIRFNVTVVSIGTNYVTMKPFDNVREIAANNGKFAVSQSTDFATGNAADNQTMQLLSSQELIAKPVKGTHFTVNGLPANLDIVFNRRFYTITFYLIGAAVNHASSDDTTFTITVNKSIFATAPSSDDDIVGRTQTFKLNFRD</sequence>
<evidence type="ECO:0000313" key="1">
    <source>
        <dbReference type="EMBL" id="PFW98158.1"/>
    </source>
</evidence>
<comment type="caution">
    <text evidence="1">The sequence shown here is derived from an EMBL/GenBank/DDBJ whole genome shotgun (WGS) entry which is preliminary data.</text>
</comment>
<accession>A0A2B4Q0N7</accession>
<feature type="non-terminal residue" evidence="1">
    <location>
        <position position="1"/>
    </location>
</feature>
<dbReference type="OrthoDB" id="10265891at2759"/>
<protein>
    <submittedName>
        <fullName evidence="1">Uncharacterized protein</fullName>
    </submittedName>
</protein>
<keyword evidence="2" id="KW-1185">Reference proteome</keyword>
<reference evidence="2" key="1">
    <citation type="journal article" date="2017" name="bioRxiv">
        <title>Comparative analysis of the genomes of Stylophora pistillata and Acropora digitifera provides evidence for extensive differences between species of corals.</title>
        <authorList>
            <person name="Voolstra C.R."/>
            <person name="Li Y."/>
            <person name="Liew Y.J."/>
            <person name="Baumgarten S."/>
            <person name="Zoccola D."/>
            <person name="Flot J.-F."/>
            <person name="Tambutte S."/>
            <person name="Allemand D."/>
            <person name="Aranda M."/>
        </authorList>
    </citation>
    <scope>NUCLEOTIDE SEQUENCE [LARGE SCALE GENOMIC DNA]</scope>
</reference>
<dbReference type="EMBL" id="LSMT01005288">
    <property type="protein sequence ID" value="PFW98158.1"/>
    <property type="molecule type" value="Genomic_DNA"/>
</dbReference>
<organism evidence="1 2">
    <name type="scientific">Stylophora pistillata</name>
    <name type="common">Smooth cauliflower coral</name>
    <dbReference type="NCBI Taxonomy" id="50429"/>
    <lineage>
        <taxon>Eukaryota</taxon>
        <taxon>Metazoa</taxon>
        <taxon>Cnidaria</taxon>
        <taxon>Anthozoa</taxon>
        <taxon>Hexacorallia</taxon>
        <taxon>Scleractinia</taxon>
        <taxon>Astrocoeniina</taxon>
        <taxon>Pocilloporidae</taxon>
        <taxon>Stylophora</taxon>
    </lineage>
</organism>
<name>A0A2B4Q0N7_STYPI</name>
<evidence type="ECO:0000313" key="2">
    <source>
        <dbReference type="Proteomes" id="UP000225706"/>
    </source>
</evidence>
<gene>
    <name evidence="1" type="ORF">AWC38_SpisGene25702</name>
</gene>
<proteinExistence type="predicted"/>
<dbReference type="AlphaFoldDB" id="A0A2B4Q0N7"/>
<dbReference type="Proteomes" id="UP000225706">
    <property type="component" value="Unassembled WGS sequence"/>
</dbReference>
<dbReference type="STRING" id="50429.A0A2B4Q0N7"/>